<keyword evidence="3 6" id="KW-0853">WD repeat</keyword>
<gene>
    <name evidence="7" type="ORF">CU098_000683</name>
</gene>
<dbReference type="AlphaFoldDB" id="A0A367IXJ0"/>
<feature type="non-terminal residue" evidence="7">
    <location>
        <position position="100"/>
    </location>
</feature>
<dbReference type="InterPro" id="IPR015943">
    <property type="entry name" value="WD40/YVTN_repeat-like_dom_sf"/>
</dbReference>
<dbReference type="OrthoDB" id="1068471at2759"/>
<name>A0A367IXJ0_RHIST</name>
<dbReference type="EMBL" id="PJQM01005142">
    <property type="protein sequence ID" value="RCH82329.1"/>
    <property type="molecule type" value="Genomic_DNA"/>
</dbReference>
<feature type="repeat" description="WD" evidence="6">
    <location>
        <begin position="1"/>
        <end position="35"/>
    </location>
</feature>
<organism evidence="7 8">
    <name type="scientific">Rhizopus stolonifer</name>
    <name type="common">Rhizopus nigricans</name>
    <dbReference type="NCBI Taxonomy" id="4846"/>
    <lineage>
        <taxon>Eukaryota</taxon>
        <taxon>Fungi</taxon>
        <taxon>Fungi incertae sedis</taxon>
        <taxon>Mucoromycota</taxon>
        <taxon>Mucoromycotina</taxon>
        <taxon>Mucoromycetes</taxon>
        <taxon>Mucorales</taxon>
        <taxon>Mucorineae</taxon>
        <taxon>Rhizopodaceae</taxon>
        <taxon>Rhizopus</taxon>
    </lineage>
</organism>
<sequence length="100" mass="10980">MAMEEIASDNAKIASGGVDRSVLLWDVGTGEIMRRYTAHWERINSVAFNDDSTVLVSGSFDATVRLWDLRSSNFQPIQVIEDCKDSVMSVDVQGVEIVAG</sequence>
<evidence type="ECO:0000313" key="8">
    <source>
        <dbReference type="Proteomes" id="UP000253551"/>
    </source>
</evidence>
<dbReference type="GO" id="GO:0000398">
    <property type="term" value="P:mRNA splicing, via spliceosome"/>
    <property type="evidence" value="ECO:0007669"/>
    <property type="project" value="TreeGrafter"/>
</dbReference>
<dbReference type="GO" id="GO:0071013">
    <property type="term" value="C:catalytic step 2 spliceosome"/>
    <property type="evidence" value="ECO:0007669"/>
    <property type="project" value="TreeGrafter"/>
</dbReference>
<dbReference type="InterPro" id="IPR036322">
    <property type="entry name" value="WD40_repeat_dom_sf"/>
</dbReference>
<evidence type="ECO:0000256" key="6">
    <source>
        <dbReference type="PROSITE-ProRule" id="PRU00221"/>
    </source>
</evidence>
<evidence type="ECO:0000256" key="3">
    <source>
        <dbReference type="ARBA" id="ARBA00022574"/>
    </source>
</evidence>
<dbReference type="Proteomes" id="UP000253551">
    <property type="component" value="Unassembled WGS sequence"/>
</dbReference>
<evidence type="ECO:0000256" key="4">
    <source>
        <dbReference type="ARBA" id="ARBA00022737"/>
    </source>
</evidence>
<dbReference type="SUPFAM" id="SSF50978">
    <property type="entry name" value="WD40 repeat-like"/>
    <property type="match status" value="1"/>
</dbReference>
<comment type="similarity">
    <text evidence="5">Belongs to the WD repeat MORG1 family.</text>
</comment>
<dbReference type="PROSITE" id="PS50082">
    <property type="entry name" value="WD_REPEATS_2"/>
    <property type="match status" value="2"/>
</dbReference>
<proteinExistence type="inferred from homology"/>
<dbReference type="PANTHER" id="PTHR22842">
    <property type="entry name" value="WD40 REPEAT PROTEIN"/>
    <property type="match status" value="1"/>
</dbReference>
<dbReference type="PROSITE" id="PS50294">
    <property type="entry name" value="WD_REPEATS_REGION"/>
    <property type="match status" value="1"/>
</dbReference>
<keyword evidence="8" id="KW-1185">Reference proteome</keyword>
<evidence type="ECO:0000256" key="5">
    <source>
        <dbReference type="ARBA" id="ARBA00038145"/>
    </source>
</evidence>
<dbReference type="InterPro" id="IPR019775">
    <property type="entry name" value="WD40_repeat_CS"/>
</dbReference>
<dbReference type="InterPro" id="IPR001680">
    <property type="entry name" value="WD40_rpt"/>
</dbReference>
<dbReference type="STRING" id="4846.A0A367IXJ0"/>
<dbReference type="InterPro" id="IPR051980">
    <property type="entry name" value="WD_repeat_MORG1"/>
</dbReference>
<evidence type="ECO:0000313" key="7">
    <source>
        <dbReference type="EMBL" id="RCH82329.1"/>
    </source>
</evidence>
<comment type="subcellular location">
    <subcellularLocation>
        <location evidence="1">Cytoplasm</location>
    </subcellularLocation>
</comment>
<dbReference type="SMART" id="SM00320">
    <property type="entry name" value="WD40"/>
    <property type="match status" value="1"/>
</dbReference>
<dbReference type="PROSITE" id="PS00678">
    <property type="entry name" value="WD_REPEATS_1"/>
    <property type="match status" value="2"/>
</dbReference>
<feature type="repeat" description="WD" evidence="6">
    <location>
        <begin position="36"/>
        <end position="77"/>
    </location>
</feature>
<dbReference type="Gene3D" id="2.130.10.10">
    <property type="entry name" value="YVTN repeat-like/Quinoprotein amine dehydrogenase"/>
    <property type="match status" value="1"/>
</dbReference>
<dbReference type="GO" id="GO:0005737">
    <property type="term" value="C:cytoplasm"/>
    <property type="evidence" value="ECO:0007669"/>
    <property type="project" value="UniProtKB-SubCell"/>
</dbReference>
<evidence type="ECO:0000256" key="1">
    <source>
        <dbReference type="ARBA" id="ARBA00004496"/>
    </source>
</evidence>
<dbReference type="PANTHER" id="PTHR22842:SF3">
    <property type="entry name" value="WD REPEAT DOMAIN-CONTAINING PROTEIN 83"/>
    <property type="match status" value="1"/>
</dbReference>
<keyword evidence="4" id="KW-0677">Repeat</keyword>
<keyword evidence="2" id="KW-0963">Cytoplasm</keyword>
<accession>A0A367IXJ0</accession>
<evidence type="ECO:0000256" key="2">
    <source>
        <dbReference type="ARBA" id="ARBA00022490"/>
    </source>
</evidence>
<comment type="caution">
    <text evidence="7">The sequence shown here is derived from an EMBL/GenBank/DDBJ whole genome shotgun (WGS) entry which is preliminary data.</text>
</comment>
<reference evidence="7 8" key="1">
    <citation type="journal article" date="2018" name="G3 (Bethesda)">
        <title>Phylogenetic and Phylogenomic Definition of Rhizopus Species.</title>
        <authorList>
            <person name="Gryganskyi A.P."/>
            <person name="Golan J."/>
            <person name="Dolatabadi S."/>
            <person name="Mondo S."/>
            <person name="Robb S."/>
            <person name="Idnurm A."/>
            <person name="Muszewska A."/>
            <person name="Steczkiewicz K."/>
            <person name="Masonjones S."/>
            <person name="Liao H.L."/>
            <person name="Gajdeczka M.T."/>
            <person name="Anike F."/>
            <person name="Vuek A."/>
            <person name="Anishchenko I.M."/>
            <person name="Voigt K."/>
            <person name="de Hoog G.S."/>
            <person name="Smith M.E."/>
            <person name="Heitman J."/>
            <person name="Vilgalys R."/>
            <person name="Stajich J.E."/>
        </authorList>
    </citation>
    <scope>NUCLEOTIDE SEQUENCE [LARGE SCALE GENOMIC DNA]</scope>
    <source>
        <strain evidence="7 8">LSU 92-RS-03</strain>
    </source>
</reference>
<protein>
    <submittedName>
        <fullName evidence="7">Uncharacterized protein</fullName>
    </submittedName>
</protein>
<dbReference type="Pfam" id="PF00400">
    <property type="entry name" value="WD40"/>
    <property type="match status" value="2"/>
</dbReference>